<dbReference type="RefSeq" id="WP_093341019.1">
    <property type="nucleotide sequence ID" value="NZ_FOUY01000009.1"/>
</dbReference>
<dbReference type="AlphaFoldDB" id="A0A1I4WRC7"/>
<evidence type="ECO:0000256" key="1">
    <source>
        <dbReference type="SAM" id="Phobius"/>
    </source>
</evidence>
<feature type="transmembrane region" description="Helical" evidence="1">
    <location>
        <begin position="101"/>
        <end position="125"/>
    </location>
</feature>
<proteinExistence type="predicted"/>
<reference evidence="2 3" key="1">
    <citation type="submission" date="2016-10" db="EMBL/GenBank/DDBJ databases">
        <authorList>
            <person name="de Groot N.N."/>
        </authorList>
    </citation>
    <scope>NUCLEOTIDE SEQUENCE [LARGE SCALE GENOMIC DNA]</scope>
    <source>
        <strain evidence="2 3">CGMCC 4.1877</strain>
    </source>
</reference>
<dbReference type="STRING" id="260086.SAMN05216207_100925"/>
<accession>A0A1I4WRC7</accession>
<feature type="transmembrane region" description="Helical" evidence="1">
    <location>
        <begin position="183"/>
        <end position="200"/>
    </location>
</feature>
<sequence length="205" mass="21100">MQEHRDTTATDLGDDPPVSAADALAIIEQEQARQEPDISGYFLLWGALWILIGLTWFGSGTQVWAADTAGITTGVLVVGGCLTSAWLGTRMNRGVSGPSSRFGAMYGVAWGVAIVGTGALVAALVGHAGQAAAPLIPALFVFVVGVLYTVTGAFYRDGLDFGLGLVVQLVAVVTAFTPAPWSSLVMGVGGGGALLAVGIVRRVRR</sequence>
<evidence type="ECO:0000313" key="2">
    <source>
        <dbReference type="EMBL" id="SFN15706.1"/>
    </source>
</evidence>
<keyword evidence="1" id="KW-0472">Membrane</keyword>
<keyword evidence="1" id="KW-0812">Transmembrane</keyword>
<feature type="transmembrane region" description="Helical" evidence="1">
    <location>
        <begin position="131"/>
        <end position="151"/>
    </location>
</feature>
<name>A0A1I4WRC7_PSUAM</name>
<evidence type="ECO:0000313" key="3">
    <source>
        <dbReference type="Proteomes" id="UP000199614"/>
    </source>
</evidence>
<keyword evidence="3" id="KW-1185">Reference proteome</keyword>
<dbReference type="EMBL" id="FOUY01000009">
    <property type="protein sequence ID" value="SFN15706.1"/>
    <property type="molecule type" value="Genomic_DNA"/>
</dbReference>
<feature type="transmembrane region" description="Helical" evidence="1">
    <location>
        <begin position="69"/>
        <end position="89"/>
    </location>
</feature>
<protein>
    <submittedName>
        <fullName evidence="2">Uncharacterized protein</fullName>
    </submittedName>
</protein>
<dbReference type="OrthoDB" id="3240366at2"/>
<dbReference type="Proteomes" id="UP000199614">
    <property type="component" value="Unassembled WGS sequence"/>
</dbReference>
<keyword evidence="1" id="KW-1133">Transmembrane helix</keyword>
<organism evidence="2 3">
    <name type="scientific">Pseudonocardia ammonioxydans</name>
    <dbReference type="NCBI Taxonomy" id="260086"/>
    <lineage>
        <taxon>Bacteria</taxon>
        <taxon>Bacillati</taxon>
        <taxon>Actinomycetota</taxon>
        <taxon>Actinomycetes</taxon>
        <taxon>Pseudonocardiales</taxon>
        <taxon>Pseudonocardiaceae</taxon>
        <taxon>Pseudonocardia</taxon>
    </lineage>
</organism>
<feature type="transmembrane region" description="Helical" evidence="1">
    <location>
        <begin position="158"/>
        <end position="177"/>
    </location>
</feature>
<feature type="transmembrane region" description="Helical" evidence="1">
    <location>
        <begin position="38"/>
        <end position="57"/>
    </location>
</feature>
<gene>
    <name evidence="2" type="ORF">SAMN05216207_100925</name>
</gene>